<protein>
    <recommendedName>
        <fullName evidence="5">Secreted protein</fullName>
    </recommendedName>
</protein>
<evidence type="ECO:0000256" key="1">
    <source>
        <dbReference type="SAM" id="MobiDB-lite"/>
    </source>
</evidence>
<accession>A0A7J6PEP0</accession>
<feature type="region of interest" description="Disordered" evidence="1">
    <location>
        <begin position="39"/>
        <end position="71"/>
    </location>
</feature>
<sequence>MKAILLVIALVHGAHITIDVHEHVSPASFMSRRVASSSDQWKAVAEAEKDEAPNTEDEAPNTEDEVNEEAE</sequence>
<evidence type="ECO:0000313" key="3">
    <source>
        <dbReference type="EMBL" id="KAF4694658.1"/>
    </source>
</evidence>
<evidence type="ECO:0000313" key="4">
    <source>
        <dbReference type="Proteomes" id="UP000541610"/>
    </source>
</evidence>
<comment type="caution">
    <text evidence="3">The sequence shown here is derived from an EMBL/GenBank/DDBJ whole genome shotgun (WGS) entry which is preliminary data.</text>
</comment>
<evidence type="ECO:0008006" key="5">
    <source>
        <dbReference type="Google" id="ProtNLM"/>
    </source>
</evidence>
<dbReference type="EMBL" id="JABANP010000030">
    <property type="protein sequence ID" value="KAF4694658.1"/>
    <property type="molecule type" value="Genomic_DNA"/>
</dbReference>
<name>A0A7J6PEP0_PEROL</name>
<dbReference type="Proteomes" id="UP000541610">
    <property type="component" value="Unassembled WGS sequence"/>
</dbReference>
<keyword evidence="2" id="KW-0732">Signal</keyword>
<feature type="chain" id="PRO_5029724353" description="Secreted protein" evidence="2">
    <location>
        <begin position="17"/>
        <end position="71"/>
    </location>
</feature>
<reference evidence="3 4" key="1">
    <citation type="submission" date="2020-04" db="EMBL/GenBank/DDBJ databases">
        <title>Perkinsus olseni comparative genomics.</title>
        <authorList>
            <person name="Bogema D.R."/>
        </authorList>
    </citation>
    <scope>NUCLEOTIDE SEQUENCE [LARGE SCALE GENOMIC DNA]</scope>
    <source>
        <strain evidence="3">00978-12</strain>
    </source>
</reference>
<gene>
    <name evidence="3" type="ORF">FOZ60_007626</name>
</gene>
<feature type="signal peptide" evidence="2">
    <location>
        <begin position="1"/>
        <end position="16"/>
    </location>
</feature>
<evidence type="ECO:0000256" key="2">
    <source>
        <dbReference type="SAM" id="SignalP"/>
    </source>
</evidence>
<organism evidence="3 4">
    <name type="scientific">Perkinsus olseni</name>
    <name type="common">Perkinsus atlanticus</name>
    <dbReference type="NCBI Taxonomy" id="32597"/>
    <lineage>
        <taxon>Eukaryota</taxon>
        <taxon>Sar</taxon>
        <taxon>Alveolata</taxon>
        <taxon>Perkinsozoa</taxon>
        <taxon>Perkinsea</taxon>
        <taxon>Perkinsida</taxon>
        <taxon>Perkinsidae</taxon>
        <taxon>Perkinsus</taxon>
    </lineage>
</organism>
<dbReference type="AlphaFoldDB" id="A0A7J6PEP0"/>
<feature type="compositionally biased region" description="Acidic residues" evidence="1">
    <location>
        <begin position="53"/>
        <end position="71"/>
    </location>
</feature>
<proteinExistence type="predicted"/>